<dbReference type="Pfam" id="PF05402">
    <property type="entry name" value="PqqD"/>
    <property type="match status" value="1"/>
</dbReference>
<accession>A0A2P8CL13</accession>
<dbReference type="InterPro" id="IPR041881">
    <property type="entry name" value="PqqD_sf"/>
</dbReference>
<dbReference type="OrthoDB" id="5373226at2"/>
<dbReference type="Proteomes" id="UP000240621">
    <property type="component" value="Unassembled WGS sequence"/>
</dbReference>
<dbReference type="Proteomes" id="UP000396862">
    <property type="component" value="Unassembled WGS sequence"/>
</dbReference>
<evidence type="ECO:0000313" key="1">
    <source>
        <dbReference type="EMBL" id="GET20251.1"/>
    </source>
</evidence>
<evidence type="ECO:0000313" key="3">
    <source>
        <dbReference type="Proteomes" id="UP000240621"/>
    </source>
</evidence>
<name>A0A2P8CL13_9BACT</name>
<dbReference type="RefSeq" id="WP_106540653.1">
    <property type="nucleotide sequence ID" value="NZ_BLAU01000001.1"/>
</dbReference>
<dbReference type="EMBL" id="BLAU01000001">
    <property type="protein sequence ID" value="GET20251.1"/>
    <property type="molecule type" value="Genomic_DNA"/>
</dbReference>
<dbReference type="InterPro" id="IPR008792">
    <property type="entry name" value="PQQD"/>
</dbReference>
<keyword evidence="4" id="KW-1185">Reference proteome</keyword>
<dbReference type="Gene3D" id="1.10.10.1150">
    <property type="entry name" value="Coenzyme PQQ synthesis protein D (PqqD)"/>
    <property type="match status" value="1"/>
</dbReference>
<reference evidence="1 4" key="2">
    <citation type="submission" date="2019-10" db="EMBL/GenBank/DDBJ databases">
        <title>Prolixibacter strains distinguished by the presence of nitrate reductase genes were adept at nitrate-dependent anaerobic corrosion of metallic iron and carbon steel.</title>
        <authorList>
            <person name="Iino T."/>
            <person name="Shono N."/>
            <person name="Ito K."/>
            <person name="Nakamura R."/>
            <person name="Sueoka K."/>
            <person name="Harayama S."/>
            <person name="Ohkuma M."/>
        </authorList>
    </citation>
    <scope>NUCLEOTIDE SEQUENCE [LARGE SCALE GENOMIC DNA]</scope>
    <source>
        <strain evidence="1 4">MIC1-1</strain>
    </source>
</reference>
<dbReference type="EMBL" id="PYGC01000001">
    <property type="protein sequence ID" value="PSK85631.1"/>
    <property type="molecule type" value="Genomic_DNA"/>
</dbReference>
<sequence length="80" mass="9247">MRIKRSVAVSENGFVFDSSTGDSFNLNGIGREIVELMKNGLEQSDITQKIIERYEVEPAIFEQNLMDFQSMLRQFNLLEE</sequence>
<comment type="caution">
    <text evidence="2">The sequence shown here is derived from an EMBL/GenBank/DDBJ whole genome shotgun (WGS) entry which is preliminary data.</text>
</comment>
<evidence type="ECO:0000313" key="4">
    <source>
        <dbReference type="Proteomes" id="UP000396862"/>
    </source>
</evidence>
<evidence type="ECO:0000313" key="2">
    <source>
        <dbReference type="EMBL" id="PSK85631.1"/>
    </source>
</evidence>
<gene>
    <name evidence="2" type="ORF">CLV93_101595</name>
    <name evidence="1" type="ORF">JCM18694_04970</name>
</gene>
<dbReference type="AlphaFoldDB" id="A0A2P8CL13"/>
<proteinExistence type="predicted"/>
<organism evidence="2 3">
    <name type="scientific">Prolixibacter denitrificans</name>
    <dbReference type="NCBI Taxonomy" id="1541063"/>
    <lineage>
        <taxon>Bacteria</taxon>
        <taxon>Pseudomonadati</taxon>
        <taxon>Bacteroidota</taxon>
        <taxon>Bacteroidia</taxon>
        <taxon>Marinilabiliales</taxon>
        <taxon>Prolixibacteraceae</taxon>
        <taxon>Prolixibacter</taxon>
    </lineage>
</organism>
<protein>
    <submittedName>
        <fullName evidence="2">Coenzyme PQQ synthesis protein D (PqqD)</fullName>
    </submittedName>
</protein>
<reference evidence="2 3" key="1">
    <citation type="submission" date="2018-03" db="EMBL/GenBank/DDBJ databases">
        <title>Genomic Encyclopedia of Archaeal and Bacterial Type Strains, Phase II (KMG-II): from individual species to whole genera.</title>
        <authorList>
            <person name="Goeker M."/>
        </authorList>
    </citation>
    <scope>NUCLEOTIDE SEQUENCE [LARGE SCALE GENOMIC DNA]</scope>
    <source>
        <strain evidence="2 3">DSM 27267</strain>
    </source>
</reference>